<gene>
    <name evidence="4" type="ORF">SAMN05421677_104179</name>
</gene>
<feature type="transmembrane region" description="Helical" evidence="2">
    <location>
        <begin position="71"/>
        <end position="93"/>
    </location>
</feature>
<dbReference type="PANTHER" id="PTHR41307">
    <property type="entry name" value="MEMBRANE PROTEIN-RELATED"/>
    <property type="match status" value="1"/>
</dbReference>
<evidence type="ECO:0000256" key="2">
    <source>
        <dbReference type="SAM" id="Phobius"/>
    </source>
</evidence>
<name>A0A1H0ISX7_HALAD</name>
<dbReference type="AlphaFoldDB" id="A0A1H0ISX7"/>
<evidence type="ECO:0000259" key="3">
    <source>
        <dbReference type="Pfam" id="PF08006"/>
    </source>
</evidence>
<proteinExistence type="predicted"/>
<dbReference type="Pfam" id="PF08006">
    <property type="entry name" value="HAAS_TM"/>
    <property type="match status" value="1"/>
</dbReference>
<accession>A0A1H0ISX7</accession>
<dbReference type="Gene3D" id="1.10.1900.10">
    <property type="entry name" value="c-terminal domain of poly(a) binding protein"/>
    <property type="match status" value="1"/>
</dbReference>
<feature type="transmembrane region" description="Helical" evidence="2">
    <location>
        <begin position="222"/>
        <end position="240"/>
    </location>
</feature>
<reference evidence="5" key="1">
    <citation type="submission" date="2016-10" db="EMBL/GenBank/DDBJ databases">
        <authorList>
            <person name="Varghese N."/>
            <person name="Submissions S."/>
        </authorList>
    </citation>
    <scope>NUCLEOTIDE SEQUENCE [LARGE SCALE GENOMIC DNA]</scope>
    <source>
        <strain evidence="5">CGMCC 1.3703</strain>
    </source>
</reference>
<evidence type="ECO:0000313" key="4">
    <source>
        <dbReference type="EMBL" id="SDO34584.1"/>
    </source>
</evidence>
<sequence length="254" mass="28610">METLTKKSEKFLESLHLYLISSGKKEAEAYEIVEELRDHLTEAEKEGKDVNDIIGQSPKEYMEQVSKEMPFDFRTLISAFTVFLFGTLSYLLLGDIIHGGAQLSLIQIIGYPVLMIVYLLSLTALLRYTALHQFDKRKEYVMIGIFGFLKISLFISVITLDQAIDSPVIVLSPLGNVIAALLTISFFIGASLWAKTWVMIIIALILVTPEILVQILQLSEEASLITKSILIFGALFVYFWTINRRENASKAFSS</sequence>
<dbReference type="OrthoDB" id="1750748at2"/>
<evidence type="ECO:0000256" key="1">
    <source>
        <dbReference type="SAM" id="Coils"/>
    </source>
</evidence>
<feature type="coiled-coil region" evidence="1">
    <location>
        <begin position="26"/>
        <end position="53"/>
    </location>
</feature>
<dbReference type="SUPFAM" id="SSF158560">
    <property type="entry name" value="BH3980-like"/>
    <property type="match status" value="1"/>
</dbReference>
<feature type="transmembrane region" description="Helical" evidence="2">
    <location>
        <begin position="197"/>
        <end position="216"/>
    </location>
</feature>
<dbReference type="STRING" id="240303.SAMN05421677_104179"/>
<keyword evidence="5" id="KW-1185">Reference proteome</keyword>
<organism evidence="4 5">
    <name type="scientific">Halobacillus aidingensis</name>
    <dbReference type="NCBI Taxonomy" id="240303"/>
    <lineage>
        <taxon>Bacteria</taxon>
        <taxon>Bacillati</taxon>
        <taxon>Bacillota</taxon>
        <taxon>Bacilli</taxon>
        <taxon>Bacillales</taxon>
        <taxon>Bacillaceae</taxon>
        <taxon>Halobacillus</taxon>
    </lineage>
</organism>
<evidence type="ECO:0000313" key="5">
    <source>
        <dbReference type="Proteomes" id="UP000198860"/>
    </source>
</evidence>
<dbReference type="EMBL" id="FNIZ01000004">
    <property type="protein sequence ID" value="SDO34584.1"/>
    <property type="molecule type" value="Genomic_DNA"/>
</dbReference>
<keyword evidence="2" id="KW-0812">Transmembrane</keyword>
<feature type="domain" description="HAAS transmembrane region" evidence="3">
    <location>
        <begin position="90"/>
        <end position="205"/>
    </location>
</feature>
<keyword evidence="2" id="KW-0472">Membrane</keyword>
<protein>
    <submittedName>
        <fullName evidence="4">Uncharacterized membrane-anchored protein</fullName>
    </submittedName>
</protein>
<feature type="transmembrane region" description="Helical" evidence="2">
    <location>
        <begin position="140"/>
        <end position="160"/>
    </location>
</feature>
<feature type="transmembrane region" description="Helical" evidence="2">
    <location>
        <begin position="105"/>
        <end position="128"/>
    </location>
</feature>
<keyword evidence="2" id="KW-1133">Transmembrane helix</keyword>
<dbReference type="PANTHER" id="PTHR41307:SF1">
    <property type="entry name" value="MEMBRANE PROTEIN"/>
    <property type="match status" value="1"/>
</dbReference>
<dbReference type="Proteomes" id="UP000198860">
    <property type="component" value="Unassembled WGS sequence"/>
</dbReference>
<dbReference type="InterPro" id="IPR012963">
    <property type="entry name" value="HAAS_TM"/>
</dbReference>
<feature type="transmembrane region" description="Helical" evidence="2">
    <location>
        <begin position="166"/>
        <end position="190"/>
    </location>
</feature>
<dbReference type="RefSeq" id="WP_089651589.1">
    <property type="nucleotide sequence ID" value="NZ_FNIZ01000004.1"/>
</dbReference>
<keyword evidence="1" id="KW-0175">Coiled coil</keyword>